<feature type="domain" description="ER-bound oxygenase mpaB/mpaB'/Rubber oxygenase catalytic" evidence="1">
    <location>
        <begin position="11"/>
        <end position="235"/>
    </location>
</feature>
<dbReference type="InterPro" id="IPR018713">
    <property type="entry name" value="MPAB/Lcp_cat_dom"/>
</dbReference>
<evidence type="ECO:0000259" key="1">
    <source>
        <dbReference type="Pfam" id="PF09995"/>
    </source>
</evidence>
<dbReference type="AlphaFoldDB" id="A0A918CJZ2"/>
<protein>
    <recommendedName>
        <fullName evidence="1">ER-bound oxygenase mpaB/mpaB'/Rubber oxygenase catalytic domain-containing protein</fullName>
    </recommendedName>
</protein>
<dbReference type="GO" id="GO:0016491">
    <property type="term" value="F:oxidoreductase activity"/>
    <property type="evidence" value="ECO:0007669"/>
    <property type="project" value="InterPro"/>
</dbReference>
<evidence type="ECO:0000313" key="2">
    <source>
        <dbReference type="EMBL" id="GGR25368.1"/>
    </source>
</evidence>
<gene>
    <name evidence="2" type="ORF">GCM10010196_19280</name>
</gene>
<accession>A0A918CJZ2</accession>
<organism evidence="2 3">
    <name type="scientific">Agromyces mediolanus</name>
    <name type="common">Corynebacterium mediolanum</name>
    <dbReference type="NCBI Taxonomy" id="41986"/>
    <lineage>
        <taxon>Bacteria</taxon>
        <taxon>Bacillati</taxon>
        <taxon>Actinomycetota</taxon>
        <taxon>Actinomycetes</taxon>
        <taxon>Micrococcales</taxon>
        <taxon>Microbacteriaceae</taxon>
        <taxon>Agromyces</taxon>
    </lineage>
</organism>
<reference evidence="2" key="1">
    <citation type="journal article" date="2014" name="Int. J. Syst. Evol. Microbiol.">
        <title>Complete genome sequence of Corynebacterium casei LMG S-19264T (=DSM 44701T), isolated from a smear-ripened cheese.</title>
        <authorList>
            <consortium name="US DOE Joint Genome Institute (JGI-PGF)"/>
            <person name="Walter F."/>
            <person name="Albersmeier A."/>
            <person name="Kalinowski J."/>
            <person name="Ruckert C."/>
        </authorList>
    </citation>
    <scope>NUCLEOTIDE SEQUENCE</scope>
    <source>
        <strain evidence="2">JCM 3346</strain>
    </source>
</reference>
<comment type="caution">
    <text evidence="2">The sequence shown here is derived from an EMBL/GenBank/DDBJ whole genome shotgun (WGS) entry which is preliminary data.</text>
</comment>
<dbReference type="RefSeq" id="WP_189084994.1">
    <property type="nucleotide sequence ID" value="NZ_BMRJ01000001.1"/>
</dbReference>
<reference evidence="2" key="2">
    <citation type="submission" date="2020-09" db="EMBL/GenBank/DDBJ databases">
        <authorList>
            <person name="Sun Q."/>
            <person name="Ohkuma M."/>
        </authorList>
    </citation>
    <scope>NUCLEOTIDE SEQUENCE</scope>
    <source>
        <strain evidence="2">JCM 3346</strain>
    </source>
</reference>
<sequence>MEHEEQAIFRRHAGDASLLAGGAAAILLQLADPRVAAGVAAHSDFVNRPFDRLLGTLDYLYAVGFGAPELAERMARHVDERHRPVHGRAGADGARYSAFDPDAQRWVAATITAMTLQLHERLAGQLPHAEADLIVRRLGALGGRLQATSAGWPDTRAQFETWWAERLAQLEVGDDARRIARALLEARALPLGVRLLMPPVRLMTAALLPEPVRRGYGLSSAPRVLAAGAAWLRVVGVARRLLPRSIRELPLRQALRRAALATEYAEPRGR</sequence>
<name>A0A918CJZ2_AGRME</name>
<dbReference type="EMBL" id="BMRJ01000001">
    <property type="protein sequence ID" value="GGR25368.1"/>
    <property type="molecule type" value="Genomic_DNA"/>
</dbReference>
<dbReference type="Proteomes" id="UP000610303">
    <property type="component" value="Unassembled WGS sequence"/>
</dbReference>
<dbReference type="Pfam" id="PF09995">
    <property type="entry name" value="MPAB_Lcp_cat"/>
    <property type="match status" value="1"/>
</dbReference>
<dbReference type="PANTHER" id="PTHR36151:SF3">
    <property type="entry name" value="ER-BOUND OXYGENASE MPAB_MPAB'_RUBBER OXYGENASE CATALYTIC DOMAIN-CONTAINING PROTEIN"/>
    <property type="match status" value="1"/>
</dbReference>
<dbReference type="PANTHER" id="PTHR36151">
    <property type="entry name" value="BLR2777 PROTEIN"/>
    <property type="match status" value="1"/>
</dbReference>
<evidence type="ECO:0000313" key="3">
    <source>
        <dbReference type="Proteomes" id="UP000610303"/>
    </source>
</evidence>
<proteinExistence type="predicted"/>
<keyword evidence="3" id="KW-1185">Reference proteome</keyword>